<dbReference type="SMART" id="SM00702">
    <property type="entry name" value="P4Hc"/>
    <property type="match status" value="1"/>
</dbReference>
<dbReference type="EC" id="1.14.11.29" evidence="9"/>
<dbReference type="OMA" id="KGQEREC"/>
<dbReference type="GO" id="GO:0160082">
    <property type="term" value="F:hypoxia-inducible factor-proline dioxygenase activity"/>
    <property type="evidence" value="ECO:0007669"/>
    <property type="project" value="UniProtKB-EC"/>
</dbReference>
<evidence type="ECO:0000256" key="9">
    <source>
        <dbReference type="ARBA" id="ARBA00039004"/>
    </source>
</evidence>
<evidence type="ECO:0000256" key="8">
    <source>
        <dbReference type="ARBA" id="ARBA00023242"/>
    </source>
</evidence>
<proteinExistence type="predicted"/>
<dbReference type="GO" id="GO:0071456">
    <property type="term" value="P:cellular response to hypoxia"/>
    <property type="evidence" value="ECO:0007669"/>
    <property type="project" value="TreeGrafter"/>
</dbReference>
<evidence type="ECO:0000256" key="11">
    <source>
        <dbReference type="SAM" id="MobiDB-lite"/>
    </source>
</evidence>
<dbReference type="KEGG" id="sdu:111238889"/>
<dbReference type="InterPro" id="IPR005123">
    <property type="entry name" value="Oxoglu/Fe-dep_dioxygenase_dom"/>
</dbReference>
<feature type="compositionally biased region" description="Low complexity" evidence="11">
    <location>
        <begin position="13"/>
        <end position="24"/>
    </location>
</feature>
<accession>A0A3B4TM63</accession>
<dbReference type="GO" id="GO:0005737">
    <property type="term" value="C:cytoplasm"/>
    <property type="evidence" value="ECO:0007669"/>
    <property type="project" value="TreeGrafter"/>
</dbReference>
<reference evidence="13" key="1">
    <citation type="submission" date="2025-08" db="UniProtKB">
        <authorList>
            <consortium name="Ensembl"/>
        </authorList>
    </citation>
    <scope>IDENTIFICATION</scope>
</reference>
<evidence type="ECO:0000313" key="13">
    <source>
        <dbReference type="Ensembl" id="ENSSDUP00000007339.1"/>
    </source>
</evidence>
<evidence type="ECO:0000256" key="3">
    <source>
        <dbReference type="ARBA" id="ARBA00022723"/>
    </source>
</evidence>
<dbReference type="RefSeq" id="XP_022624322.1">
    <property type="nucleotide sequence ID" value="XM_022768601.1"/>
</dbReference>
<dbReference type="Gene3D" id="2.60.120.620">
    <property type="entry name" value="q2cbj1_9rhob like domain"/>
    <property type="match status" value="1"/>
</dbReference>
<evidence type="ECO:0000256" key="5">
    <source>
        <dbReference type="ARBA" id="ARBA00022964"/>
    </source>
</evidence>
<organism evidence="13 14">
    <name type="scientific">Seriola dumerili</name>
    <name type="common">Greater amberjack</name>
    <name type="synonym">Caranx dumerili</name>
    <dbReference type="NCBI Taxonomy" id="41447"/>
    <lineage>
        <taxon>Eukaryota</taxon>
        <taxon>Metazoa</taxon>
        <taxon>Chordata</taxon>
        <taxon>Craniata</taxon>
        <taxon>Vertebrata</taxon>
        <taxon>Euteleostomi</taxon>
        <taxon>Actinopterygii</taxon>
        <taxon>Neopterygii</taxon>
        <taxon>Teleostei</taxon>
        <taxon>Neoteleostei</taxon>
        <taxon>Acanthomorphata</taxon>
        <taxon>Carangaria</taxon>
        <taxon>Carangiformes</taxon>
        <taxon>Carangidae</taxon>
        <taxon>Seriola</taxon>
    </lineage>
</organism>
<comment type="catalytic activity">
    <reaction evidence="10">
        <text>L-prolyl-[hypoxia-inducible factor alpha subunit] + 2-oxoglutarate + O2 = trans-4-hydroxy-L-prolyl-[hypoxia-inducible factor alpha subunit] + succinate + CO2</text>
        <dbReference type="Rhea" id="RHEA:48400"/>
        <dbReference type="Rhea" id="RHEA-COMP:12093"/>
        <dbReference type="Rhea" id="RHEA-COMP:12094"/>
        <dbReference type="ChEBI" id="CHEBI:15379"/>
        <dbReference type="ChEBI" id="CHEBI:16526"/>
        <dbReference type="ChEBI" id="CHEBI:16810"/>
        <dbReference type="ChEBI" id="CHEBI:30031"/>
        <dbReference type="ChEBI" id="CHEBI:50342"/>
        <dbReference type="ChEBI" id="CHEBI:61965"/>
        <dbReference type="EC" id="1.14.11.29"/>
    </reaction>
</comment>
<dbReference type="PROSITE" id="PS51471">
    <property type="entry name" value="FE2OG_OXY"/>
    <property type="match status" value="1"/>
</dbReference>
<protein>
    <recommendedName>
        <fullName evidence="9">hypoxia-inducible factor-proline dioxygenase</fullName>
        <ecNumber evidence="9">1.14.11.29</ecNumber>
    </recommendedName>
</protein>
<evidence type="ECO:0000256" key="2">
    <source>
        <dbReference type="ARBA" id="ARBA00004123"/>
    </source>
</evidence>
<dbReference type="PANTHER" id="PTHR12907:SF6">
    <property type="entry name" value="PROLYL HYDROXYLASE EGLN2"/>
    <property type="match status" value="1"/>
</dbReference>
<reference evidence="13" key="2">
    <citation type="submission" date="2025-09" db="UniProtKB">
        <authorList>
            <consortium name="Ensembl"/>
        </authorList>
    </citation>
    <scope>IDENTIFICATION</scope>
</reference>
<name>A0A3B4TM63_SERDU</name>
<keyword evidence="3" id="KW-0479">Metal-binding</keyword>
<dbReference type="Ensembl" id="ENSSDUT00000007478.1">
    <property type="protein sequence ID" value="ENSSDUP00000007339.1"/>
    <property type="gene ID" value="ENSSDUG00000005372.1"/>
</dbReference>
<comment type="cofactor">
    <cofactor evidence="1">
        <name>L-ascorbate</name>
        <dbReference type="ChEBI" id="CHEBI:38290"/>
    </cofactor>
</comment>
<dbReference type="RefSeq" id="XP_022624323.1">
    <property type="nucleotide sequence ID" value="XM_022768602.1"/>
</dbReference>
<evidence type="ECO:0000256" key="1">
    <source>
        <dbReference type="ARBA" id="ARBA00001961"/>
    </source>
</evidence>
<dbReference type="CTD" id="112398"/>
<dbReference type="GeneTree" id="ENSGT00940000160655"/>
<evidence type="ECO:0000256" key="4">
    <source>
        <dbReference type="ARBA" id="ARBA00022896"/>
    </source>
</evidence>
<dbReference type="GO" id="GO:0008198">
    <property type="term" value="F:ferrous iron binding"/>
    <property type="evidence" value="ECO:0007669"/>
    <property type="project" value="TreeGrafter"/>
</dbReference>
<evidence type="ECO:0000256" key="6">
    <source>
        <dbReference type="ARBA" id="ARBA00023002"/>
    </source>
</evidence>
<keyword evidence="7" id="KW-0408">Iron</keyword>
<dbReference type="InterPro" id="IPR044862">
    <property type="entry name" value="Pro_4_hyd_alph_FE2OG_OXY"/>
</dbReference>
<keyword evidence="5" id="KW-0223">Dioxygenase</keyword>
<keyword evidence="8" id="KW-0539">Nucleus</keyword>
<sequence length="553" mass="58922">MESLGHTDLLNPSSSRGSVAVSASQEGRTSGQQFACGPAEIHHTYRADMGLNGFCAAPVGSPTAAELLAGLASQTDSPGITTPTKQSKTGVPLYNGGVVSPFATVEGSHAGVLAHTPNGYPAQMKGAAGVTAGPMYPITSRACLVENGERTAHEKCPLLMRRINGDLKGRQMQQQKRRGGENRDTGSETLNGPMVGSPGLGGSVEAAFTAGDSDLKRRRLTEGTVGHKSSEASRVARAVAPHMVTVNCSNSSHSNQMTINNVHCVTPQSPFTPPAPHTNQHNGHKVASSGLPAAPSQISPVEANGIPTPPAPAGAGWSAERIAQQYIVPCMKYYGICVKDNFLGPQLGDRVLEEVEVLNRSGKFRGGQLVSQKSIPSRSIRGDQIAWVEGREPGCQSIGALMAHIDEAVMYSAANGQLGDCVINGRTKAMVACYPGNGAGYVRHVDNPNGDGRCITCIYYLNKNWDVKKQGGLLQIYPEGKNVVANIEPLFDRLLIFWSDRRNPHEVKPAYATRYAITVWYFDAKERAEAKEKYRLATGQKGVQVPVTQNSKT</sequence>
<dbReference type="PANTHER" id="PTHR12907">
    <property type="entry name" value="EGL NINE HOMOLOG-RELATED"/>
    <property type="match status" value="1"/>
</dbReference>
<dbReference type="AlphaFoldDB" id="A0A3B4TM63"/>
<evidence type="ECO:0000259" key="12">
    <source>
        <dbReference type="PROSITE" id="PS51471"/>
    </source>
</evidence>
<dbReference type="GO" id="GO:0031418">
    <property type="term" value="F:L-ascorbic acid binding"/>
    <property type="evidence" value="ECO:0007669"/>
    <property type="project" value="UniProtKB-KW"/>
</dbReference>
<keyword evidence="14" id="KW-1185">Reference proteome</keyword>
<keyword evidence="6" id="KW-0560">Oxidoreductase</keyword>
<dbReference type="GO" id="GO:0005634">
    <property type="term" value="C:nucleus"/>
    <property type="evidence" value="ECO:0007669"/>
    <property type="project" value="UniProtKB-SubCell"/>
</dbReference>
<dbReference type="STRING" id="41447.ENSSDUP00000007339"/>
<evidence type="ECO:0000256" key="10">
    <source>
        <dbReference type="ARBA" id="ARBA00049134"/>
    </source>
</evidence>
<dbReference type="Proteomes" id="UP000261420">
    <property type="component" value="Unplaced"/>
</dbReference>
<keyword evidence="4" id="KW-0847">Vitamin C</keyword>
<feature type="region of interest" description="Disordered" evidence="11">
    <location>
        <begin position="1"/>
        <end position="35"/>
    </location>
</feature>
<dbReference type="InterPro" id="IPR006620">
    <property type="entry name" value="Pro_4_hyd_alph"/>
</dbReference>
<dbReference type="FunFam" id="2.60.120.620:FF:000005">
    <property type="entry name" value="Egl nine homolog 1"/>
    <property type="match status" value="1"/>
</dbReference>
<evidence type="ECO:0000313" key="14">
    <source>
        <dbReference type="Proteomes" id="UP000261420"/>
    </source>
</evidence>
<feature type="region of interest" description="Disordered" evidence="11">
    <location>
        <begin position="165"/>
        <end position="199"/>
    </location>
</feature>
<dbReference type="Pfam" id="PF13640">
    <property type="entry name" value="2OG-FeII_Oxy_3"/>
    <property type="match status" value="1"/>
</dbReference>
<evidence type="ECO:0000256" key="7">
    <source>
        <dbReference type="ARBA" id="ARBA00023004"/>
    </source>
</evidence>
<feature type="domain" description="Fe2OG dioxygenase" evidence="12">
    <location>
        <begin position="425"/>
        <end position="523"/>
    </location>
</feature>
<dbReference type="InterPro" id="IPR051559">
    <property type="entry name" value="HIF_prolyl_hydroxylases"/>
</dbReference>
<dbReference type="GeneID" id="111238889"/>
<comment type="subcellular location">
    <subcellularLocation>
        <location evidence="2">Nucleus</location>
    </subcellularLocation>
</comment>